<evidence type="ECO:0000256" key="6">
    <source>
        <dbReference type="SAM" id="Phobius"/>
    </source>
</evidence>
<sequence>MSQIQTKRILAFIIDMIIVSIITSALQSILSNIFQPKEYLFIGVSIKTTYGFSIVFYLIYFFVFDFLNQGKTLGKILFRNQVIFPDNRKPSIINLMTRTVLKIVSILILPIAILLYLFNNRFTLQDHFTKTTVIAD</sequence>
<proteinExistence type="predicted"/>
<keyword evidence="2" id="KW-1003">Cell membrane</keyword>
<evidence type="ECO:0000256" key="1">
    <source>
        <dbReference type="ARBA" id="ARBA00004651"/>
    </source>
</evidence>
<evidence type="ECO:0000256" key="3">
    <source>
        <dbReference type="ARBA" id="ARBA00022692"/>
    </source>
</evidence>
<keyword evidence="5 6" id="KW-0472">Membrane</keyword>
<dbReference type="PANTHER" id="PTHR36115:SF6">
    <property type="entry name" value="PROLINE-RICH ANTIGEN HOMOLOG"/>
    <property type="match status" value="1"/>
</dbReference>
<feature type="transmembrane region" description="Helical" evidence="6">
    <location>
        <begin position="50"/>
        <end position="67"/>
    </location>
</feature>
<evidence type="ECO:0000256" key="4">
    <source>
        <dbReference type="ARBA" id="ARBA00022989"/>
    </source>
</evidence>
<dbReference type="RefSeq" id="WP_089373834.1">
    <property type="nucleotide sequence ID" value="NZ_BMEP01000008.1"/>
</dbReference>
<keyword evidence="3 6" id="KW-0812">Transmembrane</keyword>
<reference evidence="8 9" key="1">
    <citation type="submission" date="2017-06" db="EMBL/GenBank/DDBJ databases">
        <authorList>
            <person name="Kim H.J."/>
            <person name="Triplett B.A."/>
        </authorList>
    </citation>
    <scope>NUCLEOTIDE SEQUENCE [LARGE SCALE GENOMIC DNA]</scope>
    <source>
        <strain evidence="8 9">DSM 25597</strain>
    </source>
</reference>
<evidence type="ECO:0000256" key="5">
    <source>
        <dbReference type="ARBA" id="ARBA00023136"/>
    </source>
</evidence>
<keyword evidence="4 6" id="KW-1133">Transmembrane helix</keyword>
<comment type="subcellular location">
    <subcellularLocation>
        <location evidence="1">Cell membrane</location>
        <topology evidence="1">Multi-pass membrane protein</topology>
    </subcellularLocation>
</comment>
<dbReference type="PANTHER" id="PTHR36115">
    <property type="entry name" value="PROLINE-RICH ANTIGEN HOMOLOG-RELATED"/>
    <property type="match status" value="1"/>
</dbReference>
<name>A0A239DLJ8_9FLAO</name>
<protein>
    <submittedName>
        <fullName evidence="8">RDD family protein</fullName>
    </submittedName>
</protein>
<dbReference type="GO" id="GO:0005886">
    <property type="term" value="C:plasma membrane"/>
    <property type="evidence" value="ECO:0007669"/>
    <property type="project" value="UniProtKB-SubCell"/>
</dbReference>
<feature type="transmembrane region" description="Helical" evidence="6">
    <location>
        <begin position="9"/>
        <end position="30"/>
    </location>
</feature>
<feature type="transmembrane region" description="Helical" evidence="6">
    <location>
        <begin position="99"/>
        <end position="118"/>
    </location>
</feature>
<gene>
    <name evidence="8" type="ORF">SAMN06265376_11183</name>
</gene>
<evidence type="ECO:0000259" key="7">
    <source>
        <dbReference type="Pfam" id="PF06271"/>
    </source>
</evidence>
<dbReference type="EMBL" id="FZNY01000011">
    <property type="protein sequence ID" value="SNS33307.1"/>
    <property type="molecule type" value="Genomic_DNA"/>
</dbReference>
<feature type="domain" description="RDD" evidence="7">
    <location>
        <begin position="6"/>
        <end position="126"/>
    </location>
</feature>
<keyword evidence="9" id="KW-1185">Reference proteome</keyword>
<evidence type="ECO:0000256" key="2">
    <source>
        <dbReference type="ARBA" id="ARBA00022475"/>
    </source>
</evidence>
<dbReference type="InterPro" id="IPR010432">
    <property type="entry name" value="RDD"/>
</dbReference>
<evidence type="ECO:0000313" key="9">
    <source>
        <dbReference type="Proteomes" id="UP000198379"/>
    </source>
</evidence>
<dbReference type="AlphaFoldDB" id="A0A239DLJ8"/>
<accession>A0A239DLJ8</accession>
<evidence type="ECO:0000313" key="8">
    <source>
        <dbReference type="EMBL" id="SNS33307.1"/>
    </source>
</evidence>
<dbReference type="InterPro" id="IPR051791">
    <property type="entry name" value="Pra-immunoreactive"/>
</dbReference>
<dbReference type="Proteomes" id="UP000198379">
    <property type="component" value="Unassembled WGS sequence"/>
</dbReference>
<dbReference type="Pfam" id="PF06271">
    <property type="entry name" value="RDD"/>
    <property type="match status" value="1"/>
</dbReference>
<organism evidence="8 9">
    <name type="scientific">Dokdonia pacifica</name>
    <dbReference type="NCBI Taxonomy" id="1627892"/>
    <lineage>
        <taxon>Bacteria</taxon>
        <taxon>Pseudomonadati</taxon>
        <taxon>Bacteroidota</taxon>
        <taxon>Flavobacteriia</taxon>
        <taxon>Flavobacteriales</taxon>
        <taxon>Flavobacteriaceae</taxon>
        <taxon>Dokdonia</taxon>
    </lineage>
</organism>